<gene>
    <name evidence="2" type="ORF">F2Q68_00038336</name>
</gene>
<protein>
    <recommendedName>
        <fullName evidence="4">Transmembrane protein</fullName>
    </recommendedName>
</protein>
<feature type="transmembrane region" description="Helical" evidence="1">
    <location>
        <begin position="73"/>
        <end position="97"/>
    </location>
</feature>
<accession>A0A8S9MGB0</accession>
<proteinExistence type="predicted"/>
<evidence type="ECO:0008006" key="4">
    <source>
        <dbReference type="Google" id="ProtNLM"/>
    </source>
</evidence>
<reference evidence="2" key="1">
    <citation type="submission" date="2019-12" db="EMBL/GenBank/DDBJ databases">
        <title>Genome sequencing and annotation of Brassica cretica.</title>
        <authorList>
            <person name="Studholme D.J."/>
            <person name="Sarris P.F."/>
        </authorList>
    </citation>
    <scope>NUCLEOTIDE SEQUENCE</scope>
    <source>
        <strain evidence="2">PFS-001/15</strain>
        <tissue evidence="2">Leaf</tissue>
    </source>
</reference>
<name>A0A8S9MGB0_BRACR</name>
<evidence type="ECO:0000313" key="3">
    <source>
        <dbReference type="Proteomes" id="UP000712281"/>
    </source>
</evidence>
<keyword evidence="1" id="KW-0472">Membrane</keyword>
<organism evidence="2 3">
    <name type="scientific">Brassica cretica</name>
    <name type="common">Mustard</name>
    <dbReference type="NCBI Taxonomy" id="69181"/>
    <lineage>
        <taxon>Eukaryota</taxon>
        <taxon>Viridiplantae</taxon>
        <taxon>Streptophyta</taxon>
        <taxon>Embryophyta</taxon>
        <taxon>Tracheophyta</taxon>
        <taxon>Spermatophyta</taxon>
        <taxon>Magnoliopsida</taxon>
        <taxon>eudicotyledons</taxon>
        <taxon>Gunneridae</taxon>
        <taxon>Pentapetalae</taxon>
        <taxon>rosids</taxon>
        <taxon>malvids</taxon>
        <taxon>Brassicales</taxon>
        <taxon>Brassicaceae</taxon>
        <taxon>Brassiceae</taxon>
        <taxon>Brassica</taxon>
    </lineage>
</organism>
<keyword evidence="1" id="KW-1133">Transmembrane helix</keyword>
<comment type="caution">
    <text evidence="2">The sequence shown here is derived from an EMBL/GenBank/DDBJ whole genome shotgun (WGS) entry which is preliminary data.</text>
</comment>
<dbReference type="EMBL" id="QGKW02000007">
    <property type="protein sequence ID" value="KAF2618915.1"/>
    <property type="molecule type" value="Genomic_DNA"/>
</dbReference>
<keyword evidence="1" id="KW-0812">Transmembrane</keyword>
<dbReference type="Proteomes" id="UP000712281">
    <property type="component" value="Unassembled WGS sequence"/>
</dbReference>
<sequence length="176" mass="19412">MLGLLGHAPPRIPLQLLRGVVDARLVASVLEIRYGGVFVRWRRVFSRVLVSSCGLLCSRETTGTVVCRFVHRVWMVVWLTFLLWACVCIFCGVVRVCRLWLACFRHRGCSPFASSLMNLVECALLSSPEQVLCFGSGRRLVAPVGSVGGVDGGVSWLGNGHPSAWSCTLFICREFP</sequence>
<evidence type="ECO:0000313" key="2">
    <source>
        <dbReference type="EMBL" id="KAF2618915.1"/>
    </source>
</evidence>
<evidence type="ECO:0000256" key="1">
    <source>
        <dbReference type="SAM" id="Phobius"/>
    </source>
</evidence>
<dbReference type="AlphaFoldDB" id="A0A8S9MGB0"/>